<keyword evidence="1" id="KW-0472">Membrane</keyword>
<dbReference type="InterPro" id="IPR025441">
    <property type="entry name" value="DUF4181"/>
</dbReference>
<name>A0ABW5BSR2_9BACI</name>
<comment type="caution">
    <text evidence="2">The sequence shown here is derived from an EMBL/GenBank/DDBJ whole genome shotgun (WGS) entry which is preliminary data.</text>
</comment>
<reference evidence="3" key="1">
    <citation type="journal article" date="2019" name="Int. J. Syst. Evol. Microbiol.">
        <title>The Global Catalogue of Microorganisms (GCM) 10K type strain sequencing project: providing services to taxonomists for standard genome sequencing and annotation.</title>
        <authorList>
            <consortium name="The Broad Institute Genomics Platform"/>
            <consortium name="The Broad Institute Genome Sequencing Center for Infectious Disease"/>
            <person name="Wu L."/>
            <person name="Ma J."/>
        </authorList>
    </citation>
    <scope>NUCLEOTIDE SEQUENCE [LARGE SCALE GENOMIC DNA]</scope>
    <source>
        <strain evidence="3">CGMCC 1.15474</strain>
    </source>
</reference>
<evidence type="ECO:0000313" key="3">
    <source>
        <dbReference type="Proteomes" id="UP001597318"/>
    </source>
</evidence>
<keyword evidence="1" id="KW-1133">Transmembrane helix</keyword>
<dbReference type="Proteomes" id="UP001597318">
    <property type="component" value="Unassembled WGS sequence"/>
</dbReference>
<dbReference type="Pfam" id="PF13789">
    <property type="entry name" value="DUF4181"/>
    <property type="match status" value="1"/>
</dbReference>
<keyword evidence="1" id="KW-0812">Transmembrane</keyword>
<dbReference type="RefSeq" id="WP_247342196.1">
    <property type="nucleotide sequence ID" value="NZ_CP095550.1"/>
</dbReference>
<protein>
    <submittedName>
        <fullName evidence="2">DUF4181 domain-containing protein</fullName>
    </submittedName>
</protein>
<accession>A0ABW5BSR2</accession>
<sequence length="118" mass="13974">MIVVAIFISWFILDLLLRYILGIKLKKAFKKFEHHDLIFKNIDRWLFIAFLLFLLVNIFLSFMDMIVVVFIYLAITSFLHGMQEWKFDKENREYIFTWLGTGACILLGVLYTLGITAV</sequence>
<feature type="transmembrane region" description="Helical" evidence="1">
    <location>
        <begin position="95"/>
        <end position="117"/>
    </location>
</feature>
<organism evidence="2 3">
    <name type="scientific">Metabacillus endolithicus</name>
    <dbReference type="NCBI Taxonomy" id="1535204"/>
    <lineage>
        <taxon>Bacteria</taxon>
        <taxon>Bacillati</taxon>
        <taxon>Bacillota</taxon>
        <taxon>Bacilli</taxon>
        <taxon>Bacillales</taxon>
        <taxon>Bacillaceae</taxon>
        <taxon>Metabacillus</taxon>
    </lineage>
</organism>
<proteinExistence type="predicted"/>
<evidence type="ECO:0000256" key="1">
    <source>
        <dbReference type="SAM" id="Phobius"/>
    </source>
</evidence>
<evidence type="ECO:0000313" key="2">
    <source>
        <dbReference type="EMBL" id="MFD2212566.1"/>
    </source>
</evidence>
<dbReference type="EMBL" id="JBHUIK010000001">
    <property type="protein sequence ID" value="MFD2212566.1"/>
    <property type="molecule type" value="Genomic_DNA"/>
</dbReference>
<feature type="transmembrane region" description="Helical" evidence="1">
    <location>
        <begin position="45"/>
        <end position="75"/>
    </location>
</feature>
<gene>
    <name evidence="2" type="ORF">ACFSKK_02435</name>
</gene>
<feature type="transmembrane region" description="Helical" evidence="1">
    <location>
        <begin position="6"/>
        <end position="25"/>
    </location>
</feature>
<keyword evidence="3" id="KW-1185">Reference proteome</keyword>